<feature type="non-terminal residue" evidence="2">
    <location>
        <position position="60"/>
    </location>
</feature>
<comment type="caution">
    <text evidence="2">The sequence shown here is derived from an EMBL/GenBank/DDBJ whole genome shotgun (WGS) entry which is preliminary data.</text>
</comment>
<evidence type="ECO:0000313" key="3">
    <source>
        <dbReference type="Proteomes" id="UP000796761"/>
    </source>
</evidence>
<accession>A0A8K1LKL8</accession>
<dbReference type="Proteomes" id="UP000796761">
    <property type="component" value="Unassembled WGS sequence"/>
</dbReference>
<feature type="region of interest" description="Disordered" evidence="1">
    <location>
        <begin position="1"/>
        <end position="40"/>
    </location>
</feature>
<evidence type="ECO:0000256" key="1">
    <source>
        <dbReference type="SAM" id="MobiDB-lite"/>
    </source>
</evidence>
<gene>
    <name evidence="2" type="ORF">HGM15179_009507</name>
</gene>
<dbReference type="EMBL" id="SWJQ01000257">
    <property type="protein sequence ID" value="TRZ17645.1"/>
    <property type="molecule type" value="Genomic_DNA"/>
</dbReference>
<reference evidence="2" key="1">
    <citation type="submission" date="2019-04" db="EMBL/GenBank/DDBJ databases">
        <title>Genome assembly of Zosterops borbonicus 15179.</title>
        <authorList>
            <person name="Leroy T."/>
            <person name="Anselmetti Y."/>
            <person name="Tilak M.-K."/>
            <person name="Nabholz B."/>
        </authorList>
    </citation>
    <scope>NUCLEOTIDE SEQUENCE</scope>
    <source>
        <strain evidence="2">HGM_15179</strain>
        <tissue evidence="2">Muscle</tissue>
    </source>
</reference>
<feature type="compositionally biased region" description="Basic and acidic residues" evidence="1">
    <location>
        <begin position="1"/>
        <end position="15"/>
    </location>
</feature>
<proteinExistence type="predicted"/>
<name>A0A8K1LKL8_9PASS</name>
<dbReference type="AlphaFoldDB" id="A0A8K1LKL8"/>
<keyword evidence="3" id="KW-1185">Reference proteome</keyword>
<sequence>GDSRWELSKPDKGDLTRNCGEGTSPRQGSVRSPPHLEQAAETWRDRRHLARLNSWSSANQ</sequence>
<protein>
    <submittedName>
        <fullName evidence="2">Uncharacterized protein</fullName>
    </submittedName>
</protein>
<organism evidence="2 3">
    <name type="scientific">Zosterops borbonicus</name>
    <dbReference type="NCBI Taxonomy" id="364589"/>
    <lineage>
        <taxon>Eukaryota</taxon>
        <taxon>Metazoa</taxon>
        <taxon>Chordata</taxon>
        <taxon>Craniata</taxon>
        <taxon>Vertebrata</taxon>
        <taxon>Euteleostomi</taxon>
        <taxon>Archelosauria</taxon>
        <taxon>Archosauria</taxon>
        <taxon>Dinosauria</taxon>
        <taxon>Saurischia</taxon>
        <taxon>Theropoda</taxon>
        <taxon>Coelurosauria</taxon>
        <taxon>Aves</taxon>
        <taxon>Neognathae</taxon>
        <taxon>Neoaves</taxon>
        <taxon>Telluraves</taxon>
        <taxon>Australaves</taxon>
        <taxon>Passeriformes</taxon>
        <taxon>Sylvioidea</taxon>
        <taxon>Zosteropidae</taxon>
        <taxon>Zosterops</taxon>
    </lineage>
</organism>
<evidence type="ECO:0000313" key="2">
    <source>
        <dbReference type="EMBL" id="TRZ17645.1"/>
    </source>
</evidence>
<feature type="non-terminal residue" evidence="2">
    <location>
        <position position="1"/>
    </location>
</feature>